<dbReference type="RefSeq" id="WP_317140765.1">
    <property type="nucleotide sequence ID" value="NZ_CP118157.1"/>
</dbReference>
<dbReference type="InterPro" id="IPR006059">
    <property type="entry name" value="SBP"/>
</dbReference>
<organism evidence="2 3">
    <name type="scientific">Microbacterium betulae</name>
    <dbReference type="NCBI Taxonomy" id="2981139"/>
    <lineage>
        <taxon>Bacteria</taxon>
        <taxon>Bacillati</taxon>
        <taxon>Actinomycetota</taxon>
        <taxon>Actinomycetes</taxon>
        <taxon>Micrococcales</taxon>
        <taxon>Microbacteriaceae</taxon>
        <taxon>Microbacterium</taxon>
    </lineage>
</organism>
<keyword evidence="1" id="KW-0732">Signal</keyword>
<protein>
    <submittedName>
        <fullName evidence="2">Extracellular solute-binding protein</fullName>
    </submittedName>
</protein>
<proteinExistence type="predicted"/>
<evidence type="ECO:0000313" key="2">
    <source>
        <dbReference type="EMBL" id="WOF24294.1"/>
    </source>
</evidence>
<keyword evidence="3" id="KW-1185">Reference proteome</keyword>
<dbReference type="EMBL" id="CP118157">
    <property type="protein sequence ID" value="WOF24294.1"/>
    <property type="molecule type" value="Genomic_DNA"/>
</dbReference>
<evidence type="ECO:0000256" key="1">
    <source>
        <dbReference type="SAM" id="SignalP"/>
    </source>
</evidence>
<evidence type="ECO:0000313" key="3">
    <source>
        <dbReference type="Proteomes" id="UP001305498"/>
    </source>
</evidence>
<sequence length="433" mass="46770">MFRTTRPALPAALLTIGALALTGCSGSSAPGETYDPDEEVTLTFAFWGNEVRAGLYEQAFEAFNEEYPRITVQNSFLDFPAFWEKRQTEAAGGGLPDVMQFDYSYLRQYAESGLLLDLAPYLGGVIDDEPFSDEILEIGEVADGNFAIATSTNAFGLYTNPALLEAVGVEEFAGGTWDDYDDWMEEVSDAASAQGVELWGGVDWTGRIQNFELQMRAGGEDLFTEDGEPNFTQDDLEAFWEQGDSIREDGTAAGSQKVEEAYPLSVFDSALTASELNWDNFGTGYLGNLGDSYTELGLVAPPLDVEGAQDLFLKPAMLHAIAATTDHPEAAATLVDFLVNSPEVGAVFGTNRGLPASETQLEGAALEGLDAQIRDYEESIADRLGDAPPVPIVGYGTLEEKFRQLGLELGFGTITPGEAASQFFSEMDIVLNQ</sequence>
<dbReference type="KEGG" id="mbet:N8K70_06385"/>
<dbReference type="PROSITE" id="PS51257">
    <property type="entry name" value="PROKAR_LIPOPROTEIN"/>
    <property type="match status" value="1"/>
</dbReference>
<gene>
    <name evidence="2" type="ORF">N8K70_06385</name>
</gene>
<feature type="chain" id="PRO_5041739453" evidence="1">
    <location>
        <begin position="30"/>
        <end position="433"/>
    </location>
</feature>
<dbReference type="InterPro" id="IPR050490">
    <property type="entry name" value="Bact_solute-bd_prot1"/>
</dbReference>
<dbReference type="Pfam" id="PF01547">
    <property type="entry name" value="SBP_bac_1"/>
    <property type="match status" value="1"/>
</dbReference>
<reference evidence="2 3" key="1">
    <citation type="submission" date="2023-02" db="EMBL/GenBank/DDBJ databases">
        <title>Microbacterium betulae sp. nov., isolated from birch wood.</title>
        <authorList>
            <person name="Pasciak M."/>
            <person name="Pawlik K.J."/>
            <person name="Martynowski D."/>
            <person name="Laczmanski L."/>
            <person name="Ciekot J."/>
            <person name="Szponar B."/>
            <person name="Wojcik-Fatla A."/>
            <person name="Mackiewicz B."/>
            <person name="Farian E."/>
            <person name="Cholewa G."/>
            <person name="Cholewa A."/>
            <person name="Dutkiewicz J."/>
        </authorList>
    </citation>
    <scope>NUCLEOTIDE SEQUENCE [LARGE SCALE GENOMIC DNA]</scope>
    <source>
        <strain evidence="2 3">AB</strain>
    </source>
</reference>
<dbReference type="SUPFAM" id="SSF53850">
    <property type="entry name" value="Periplasmic binding protein-like II"/>
    <property type="match status" value="1"/>
</dbReference>
<dbReference type="AlphaFoldDB" id="A0AA97FLK9"/>
<dbReference type="PANTHER" id="PTHR43649">
    <property type="entry name" value="ARABINOSE-BINDING PROTEIN-RELATED"/>
    <property type="match status" value="1"/>
</dbReference>
<dbReference type="Gene3D" id="3.40.190.10">
    <property type="entry name" value="Periplasmic binding protein-like II"/>
    <property type="match status" value="2"/>
</dbReference>
<accession>A0AA97FLK9</accession>
<name>A0AA97FLK9_9MICO</name>
<feature type="signal peptide" evidence="1">
    <location>
        <begin position="1"/>
        <end position="29"/>
    </location>
</feature>
<dbReference type="Proteomes" id="UP001305498">
    <property type="component" value="Chromosome"/>
</dbReference>
<dbReference type="PANTHER" id="PTHR43649:SF30">
    <property type="entry name" value="ABC TRANSPORTER SUBSTRATE-BINDING PROTEIN"/>
    <property type="match status" value="1"/>
</dbReference>